<feature type="domain" description="HD-ZIP protein N-terminal" evidence="2">
    <location>
        <begin position="80"/>
        <end position="111"/>
    </location>
</feature>
<gene>
    <name evidence="3" type="ORF">F3Y22_tig00110303pilonHSYRG00297</name>
</gene>
<evidence type="ECO:0000259" key="2">
    <source>
        <dbReference type="Pfam" id="PF04618"/>
    </source>
</evidence>
<evidence type="ECO:0000313" key="3">
    <source>
        <dbReference type="EMBL" id="KAE8711132.1"/>
    </source>
</evidence>
<organism evidence="3 4">
    <name type="scientific">Hibiscus syriacus</name>
    <name type="common">Rose of Sharon</name>
    <dbReference type="NCBI Taxonomy" id="106335"/>
    <lineage>
        <taxon>Eukaryota</taxon>
        <taxon>Viridiplantae</taxon>
        <taxon>Streptophyta</taxon>
        <taxon>Embryophyta</taxon>
        <taxon>Tracheophyta</taxon>
        <taxon>Spermatophyta</taxon>
        <taxon>Magnoliopsida</taxon>
        <taxon>eudicotyledons</taxon>
        <taxon>Gunneridae</taxon>
        <taxon>Pentapetalae</taxon>
        <taxon>rosids</taxon>
        <taxon>malvids</taxon>
        <taxon>Malvales</taxon>
        <taxon>Malvaceae</taxon>
        <taxon>Malvoideae</taxon>
        <taxon>Hibiscus</taxon>
    </lineage>
</organism>
<dbReference type="EMBL" id="VEPZ02000921">
    <property type="protein sequence ID" value="KAE8711132.1"/>
    <property type="molecule type" value="Genomic_DNA"/>
</dbReference>
<dbReference type="GO" id="GO:0005634">
    <property type="term" value="C:nucleus"/>
    <property type="evidence" value="ECO:0007669"/>
    <property type="project" value="InterPro"/>
</dbReference>
<reference evidence="3" key="1">
    <citation type="submission" date="2019-09" db="EMBL/GenBank/DDBJ databases">
        <title>Draft genome information of white flower Hibiscus syriacus.</title>
        <authorList>
            <person name="Kim Y.-M."/>
        </authorList>
    </citation>
    <scope>NUCLEOTIDE SEQUENCE [LARGE SCALE GENOMIC DNA]</scope>
    <source>
        <strain evidence="3">YM2019G1</strain>
    </source>
</reference>
<accession>A0A6A3B784</accession>
<evidence type="ECO:0000313" key="4">
    <source>
        <dbReference type="Proteomes" id="UP000436088"/>
    </source>
</evidence>
<dbReference type="Pfam" id="PF04618">
    <property type="entry name" value="HD-ZIP_N"/>
    <property type="match status" value="1"/>
</dbReference>
<name>A0A6A3B784_HIBSY</name>
<dbReference type="AlphaFoldDB" id="A0A6A3B784"/>
<dbReference type="Proteomes" id="UP000436088">
    <property type="component" value="Unassembled WGS sequence"/>
</dbReference>
<comment type="caution">
    <text evidence="3">The sequence shown here is derived from an EMBL/GenBank/DDBJ whole genome shotgun (WGS) entry which is preliminary data.</text>
</comment>
<protein>
    <recommendedName>
        <fullName evidence="2">HD-ZIP protein N-terminal domain-containing protein</fullName>
    </recommendedName>
</protein>
<evidence type="ECO:0000256" key="1">
    <source>
        <dbReference type="SAM" id="MobiDB-lite"/>
    </source>
</evidence>
<proteinExistence type="predicted"/>
<sequence length="133" mass="14495">MLNMELALSLGLGFLEKSPQLSRSKVLGFCTGLGVGDATKYGDEKRRHRLKPILMNFTVGIELMSIAVHRVRNLTDGDGRGLDVNRMPLAVAEESEEGAAVSSPNSTVSSFQMDFGIRNGSNTNRGKRDLKKL</sequence>
<keyword evidence="4" id="KW-1185">Reference proteome</keyword>
<feature type="region of interest" description="Disordered" evidence="1">
    <location>
        <begin position="112"/>
        <end position="133"/>
    </location>
</feature>
<dbReference type="InterPro" id="IPR006712">
    <property type="entry name" value="HD-ZIP_N"/>
</dbReference>